<comment type="caution">
    <text evidence="4">The sequence shown here is derived from an EMBL/GenBank/DDBJ whole genome shotgun (WGS) entry which is preliminary data.</text>
</comment>
<dbReference type="InterPro" id="IPR046947">
    <property type="entry name" value="LytR-like"/>
</dbReference>
<dbReference type="EMBL" id="WACR01000007">
    <property type="protein sequence ID" value="KAB1063813.1"/>
    <property type="molecule type" value="Genomic_DNA"/>
</dbReference>
<dbReference type="RefSeq" id="WP_151168636.1">
    <property type="nucleotide sequence ID" value="NZ_WACR01000007.1"/>
</dbReference>
<protein>
    <submittedName>
        <fullName evidence="4">Response regulator transcription factor</fullName>
    </submittedName>
</protein>
<feature type="domain" description="Response regulatory" evidence="2">
    <location>
        <begin position="5"/>
        <end position="118"/>
    </location>
</feature>
<evidence type="ECO:0000259" key="2">
    <source>
        <dbReference type="PROSITE" id="PS50110"/>
    </source>
</evidence>
<accession>A0A6N6M621</accession>
<organism evidence="4 5">
    <name type="scientific">Salibacter halophilus</name>
    <dbReference type="NCBI Taxonomy" id="1803916"/>
    <lineage>
        <taxon>Bacteria</taxon>
        <taxon>Pseudomonadati</taxon>
        <taxon>Bacteroidota</taxon>
        <taxon>Flavobacteriia</taxon>
        <taxon>Flavobacteriales</taxon>
        <taxon>Salibacteraceae</taxon>
        <taxon>Salibacter</taxon>
    </lineage>
</organism>
<evidence type="ECO:0000313" key="4">
    <source>
        <dbReference type="EMBL" id="KAB1063813.1"/>
    </source>
</evidence>
<dbReference type="GO" id="GO:0003677">
    <property type="term" value="F:DNA binding"/>
    <property type="evidence" value="ECO:0007669"/>
    <property type="project" value="InterPro"/>
</dbReference>
<dbReference type="SUPFAM" id="SSF52172">
    <property type="entry name" value="CheY-like"/>
    <property type="match status" value="1"/>
</dbReference>
<evidence type="ECO:0000313" key="5">
    <source>
        <dbReference type="Proteomes" id="UP000435357"/>
    </source>
</evidence>
<feature type="modified residue" description="4-aspartylphosphate" evidence="1">
    <location>
        <position position="57"/>
    </location>
</feature>
<name>A0A6N6M621_9FLAO</name>
<dbReference type="Gene3D" id="3.40.50.2300">
    <property type="match status" value="1"/>
</dbReference>
<evidence type="ECO:0000259" key="3">
    <source>
        <dbReference type="PROSITE" id="PS50930"/>
    </source>
</evidence>
<dbReference type="Proteomes" id="UP000435357">
    <property type="component" value="Unassembled WGS sequence"/>
</dbReference>
<keyword evidence="1" id="KW-0597">Phosphoprotein</keyword>
<dbReference type="Pfam" id="PF04397">
    <property type="entry name" value="LytTR"/>
    <property type="match status" value="1"/>
</dbReference>
<dbReference type="OrthoDB" id="2168082at2"/>
<dbReference type="SMART" id="SM00850">
    <property type="entry name" value="LytTR"/>
    <property type="match status" value="1"/>
</dbReference>
<keyword evidence="5" id="KW-1185">Reference proteome</keyword>
<dbReference type="PROSITE" id="PS50930">
    <property type="entry name" value="HTH_LYTTR"/>
    <property type="match status" value="1"/>
</dbReference>
<dbReference type="PANTHER" id="PTHR37299:SF1">
    <property type="entry name" value="STAGE 0 SPORULATION PROTEIN A HOMOLOG"/>
    <property type="match status" value="1"/>
</dbReference>
<dbReference type="AlphaFoldDB" id="A0A6N6M621"/>
<gene>
    <name evidence="4" type="ORF">F3059_09600</name>
</gene>
<proteinExistence type="predicted"/>
<dbReference type="InterPro" id="IPR011006">
    <property type="entry name" value="CheY-like_superfamily"/>
</dbReference>
<feature type="domain" description="HTH LytTR-type" evidence="3">
    <location>
        <begin position="141"/>
        <end position="244"/>
    </location>
</feature>
<dbReference type="PANTHER" id="PTHR37299">
    <property type="entry name" value="TRANSCRIPTIONAL REGULATOR-RELATED"/>
    <property type="match status" value="1"/>
</dbReference>
<dbReference type="InterPro" id="IPR001789">
    <property type="entry name" value="Sig_transdc_resp-reg_receiver"/>
</dbReference>
<dbReference type="Gene3D" id="2.40.50.1020">
    <property type="entry name" value="LytTr DNA-binding domain"/>
    <property type="match status" value="1"/>
</dbReference>
<dbReference type="InterPro" id="IPR007492">
    <property type="entry name" value="LytTR_DNA-bd_dom"/>
</dbReference>
<reference evidence="4 5" key="1">
    <citation type="submission" date="2019-09" db="EMBL/GenBank/DDBJ databases">
        <title>Genomes of Cryomorphaceae.</title>
        <authorList>
            <person name="Bowman J.P."/>
        </authorList>
    </citation>
    <scope>NUCLEOTIDE SEQUENCE [LARGE SCALE GENOMIC DNA]</scope>
    <source>
        <strain evidence="4 5">KCTC 52047</strain>
    </source>
</reference>
<dbReference type="PROSITE" id="PS50110">
    <property type="entry name" value="RESPONSE_REGULATORY"/>
    <property type="match status" value="1"/>
</dbReference>
<dbReference type="SMART" id="SM00448">
    <property type="entry name" value="REC"/>
    <property type="match status" value="1"/>
</dbReference>
<dbReference type="Pfam" id="PF00072">
    <property type="entry name" value="Response_reg"/>
    <property type="match status" value="1"/>
</dbReference>
<sequence length="244" mass="28052">MKTLTCILVDDEEKARDNLENLIKEYVNKLQIVKKCSNITEASKAIDDYDPDIIFLDIEMNTATGFDLLEKLKDDWYNVIFVTAHDEYAVKAFRYSATDYLLKPIDIDELVESVEKIRTGQSQKEQALEVTAGSDRDVKKLAVPIHDGVKLVNIDEIIRFEGTGNYTDVFTDEGDKGTFSKGIKHFEEMLANKNFIRVHRSHLVNINFIKEYHKGRGGFVILKDGTQLEVSRRRKHDLMDKMIS</sequence>
<evidence type="ECO:0000256" key="1">
    <source>
        <dbReference type="PROSITE-ProRule" id="PRU00169"/>
    </source>
</evidence>
<dbReference type="GO" id="GO:0000156">
    <property type="term" value="F:phosphorelay response regulator activity"/>
    <property type="evidence" value="ECO:0007669"/>
    <property type="project" value="InterPro"/>
</dbReference>